<dbReference type="PANTHER" id="PTHR45831:SF2">
    <property type="entry name" value="LD24721P"/>
    <property type="match status" value="1"/>
</dbReference>
<dbReference type="Proteomes" id="UP000640335">
    <property type="component" value="Unassembled WGS sequence"/>
</dbReference>
<reference evidence="4 5" key="1">
    <citation type="submission" date="2020-08" db="EMBL/GenBank/DDBJ databases">
        <title>A Genomic Blueprint of the Chicken Gut Microbiome.</title>
        <authorList>
            <person name="Gilroy R."/>
            <person name="Ravi A."/>
            <person name="Getino M."/>
            <person name="Pursley I."/>
            <person name="Horton D.L."/>
            <person name="Alikhan N.-F."/>
            <person name="Baker D."/>
            <person name="Gharbi K."/>
            <person name="Hall N."/>
            <person name="Watson M."/>
            <person name="Adriaenssens E.M."/>
            <person name="Foster-Nyarko E."/>
            <person name="Jarju S."/>
            <person name="Secka A."/>
            <person name="Antonio M."/>
            <person name="Oren A."/>
            <person name="Chaudhuri R."/>
            <person name="La Ragione R.M."/>
            <person name="Hildebrand F."/>
            <person name="Pallen M.J."/>
        </authorList>
    </citation>
    <scope>NUCLEOTIDE SEQUENCE [LARGE SCALE GENOMIC DNA]</scope>
    <source>
        <strain evidence="4 5">Sa3CUN1</strain>
    </source>
</reference>
<accession>A0ABR8PZY0</accession>
<keyword evidence="2 3" id="KW-0802">TPR repeat</keyword>
<dbReference type="Pfam" id="PF13424">
    <property type="entry name" value="TPR_12"/>
    <property type="match status" value="1"/>
</dbReference>
<dbReference type="InterPro" id="IPR047150">
    <property type="entry name" value="SGT"/>
</dbReference>
<keyword evidence="5" id="KW-1185">Reference proteome</keyword>
<sequence>MNFFNDGNKYYNIKEYEKAIEFYKKAIDNNENTACSYYNSGVCYIKIKNFDKAIEMIKAALSIQQESKYYFNLAYCYAMKENVRKALIYFNISWSLDSTDSDCEKAINLLIAKNKKWDISN</sequence>
<dbReference type="SUPFAM" id="SSF48452">
    <property type="entry name" value="TPR-like"/>
    <property type="match status" value="1"/>
</dbReference>
<organism evidence="4 5">
    <name type="scientific">Clostridium gallinarum</name>
    <dbReference type="NCBI Taxonomy" id="2762246"/>
    <lineage>
        <taxon>Bacteria</taxon>
        <taxon>Bacillati</taxon>
        <taxon>Bacillota</taxon>
        <taxon>Clostridia</taxon>
        <taxon>Eubacteriales</taxon>
        <taxon>Clostridiaceae</taxon>
        <taxon>Clostridium</taxon>
    </lineage>
</organism>
<evidence type="ECO:0000256" key="1">
    <source>
        <dbReference type="ARBA" id="ARBA00022737"/>
    </source>
</evidence>
<dbReference type="InterPro" id="IPR019734">
    <property type="entry name" value="TPR_rpt"/>
</dbReference>
<dbReference type="Gene3D" id="1.25.40.10">
    <property type="entry name" value="Tetratricopeptide repeat domain"/>
    <property type="match status" value="1"/>
</dbReference>
<evidence type="ECO:0000256" key="2">
    <source>
        <dbReference type="ARBA" id="ARBA00022803"/>
    </source>
</evidence>
<dbReference type="EMBL" id="JACSQZ010000002">
    <property type="protein sequence ID" value="MBD7913728.1"/>
    <property type="molecule type" value="Genomic_DNA"/>
</dbReference>
<evidence type="ECO:0000313" key="5">
    <source>
        <dbReference type="Proteomes" id="UP000640335"/>
    </source>
</evidence>
<proteinExistence type="predicted"/>
<keyword evidence="1" id="KW-0677">Repeat</keyword>
<gene>
    <name evidence="4" type="ORF">H9660_01060</name>
</gene>
<comment type="caution">
    <text evidence="4">The sequence shown here is derived from an EMBL/GenBank/DDBJ whole genome shotgun (WGS) entry which is preliminary data.</text>
</comment>
<feature type="repeat" description="TPR" evidence="3">
    <location>
        <begin position="34"/>
        <end position="67"/>
    </location>
</feature>
<evidence type="ECO:0000313" key="4">
    <source>
        <dbReference type="EMBL" id="MBD7913728.1"/>
    </source>
</evidence>
<protein>
    <submittedName>
        <fullName evidence="4">Tetratricopeptide repeat protein</fullName>
    </submittedName>
</protein>
<dbReference type="RefSeq" id="WP_191747653.1">
    <property type="nucleotide sequence ID" value="NZ_JACSQZ010000002.1"/>
</dbReference>
<dbReference type="InterPro" id="IPR011990">
    <property type="entry name" value="TPR-like_helical_dom_sf"/>
</dbReference>
<dbReference type="SMART" id="SM00028">
    <property type="entry name" value="TPR"/>
    <property type="match status" value="3"/>
</dbReference>
<evidence type="ECO:0000256" key="3">
    <source>
        <dbReference type="PROSITE-ProRule" id="PRU00339"/>
    </source>
</evidence>
<dbReference type="PROSITE" id="PS50005">
    <property type="entry name" value="TPR"/>
    <property type="match status" value="1"/>
</dbReference>
<dbReference type="PANTHER" id="PTHR45831">
    <property type="entry name" value="LD24721P"/>
    <property type="match status" value="1"/>
</dbReference>
<name>A0ABR8PZY0_9CLOT</name>